<evidence type="ECO:0000259" key="3">
    <source>
        <dbReference type="Pfam" id="PF14327"/>
    </source>
</evidence>
<dbReference type="Pfam" id="PF14304">
    <property type="entry name" value="CSTF_C"/>
    <property type="match status" value="1"/>
</dbReference>
<gene>
    <name evidence="4" type="ORF">OIU85_013904</name>
</gene>
<dbReference type="PANTHER" id="PTHR47866:SF2">
    <property type="entry name" value="HYDROXYPROLINE-RICH GLYCOPROTEIN FAMILY PROTEIN"/>
    <property type="match status" value="1"/>
</dbReference>
<dbReference type="EMBL" id="JAPFFL010000018">
    <property type="protein sequence ID" value="KAJ6672611.1"/>
    <property type="molecule type" value="Genomic_DNA"/>
</dbReference>
<evidence type="ECO:0000313" key="5">
    <source>
        <dbReference type="Proteomes" id="UP001151529"/>
    </source>
</evidence>
<sequence>MTGKPIAGEGLPANLAGMTKNQLYDIMFQMKTLIEQNKQQAKEILIQNPLLTKALFQAQIMLGMVQPPQVVPNIQPAASQQPQQSAQPSRQSNIQATQTLPGQDAAQDKTSVSQSQPPMKKQHQSQPAMSISAPPVPPVNLQSQPLPSHPLHMPQQPKGHLNPQVTSMSVTQSSQLPNLPPASSHSVSQPLPIHQTQMSSVSSQLQLPLQTPEIPHLPLQPPFQPQSRTPSVPSFHHQYGQQMGPNMGYQHAGAPHHPSQPMFHSSNKPHSSMGPSYPQGQPPHPNHQPPQSYQAGGSHLGAEYNSQIATSMQVDRGSSWMSGPPNSSMTQLAGPPQFNPGQMAQGNQSSRTAPMSSEMEKALLQQVMSLTPEQINLLPPEQRNQFIDVDRLRANTEADTGYAFETNLKHDIEIVCFPAAILLAVWFWQVQL</sequence>
<proteinExistence type="predicted"/>
<evidence type="ECO:0000313" key="4">
    <source>
        <dbReference type="EMBL" id="KAJ6672611.1"/>
    </source>
</evidence>
<dbReference type="AlphaFoldDB" id="A0A9Q0NMR8"/>
<feature type="domain" description="Transcription termination and cleavage factor C-terminal" evidence="2">
    <location>
        <begin position="361"/>
        <end position="386"/>
    </location>
</feature>
<feature type="compositionally biased region" description="Polar residues" evidence="1">
    <location>
        <begin position="262"/>
        <end position="274"/>
    </location>
</feature>
<dbReference type="Gene3D" id="1.25.40.630">
    <property type="match status" value="1"/>
</dbReference>
<reference evidence="4" key="2">
    <citation type="journal article" date="2023" name="Int. J. Mol. Sci.">
        <title>De Novo Assembly and Annotation of 11 Diverse Shrub Willow (Salix) Genomes Reveals Novel Gene Organization in Sex-Linked Regions.</title>
        <authorList>
            <person name="Hyden B."/>
            <person name="Feng K."/>
            <person name="Yates T.B."/>
            <person name="Jawdy S."/>
            <person name="Cereghino C."/>
            <person name="Smart L.B."/>
            <person name="Muchero W."/>
        </authorList>
    </citation>
    <scope>NUCLEOTIDE SEQUENCE [LARGE SCALE GENOMIC DNA]</scope>
    <source>
        <tissue evidence="4">Shoot tip</tissue>
    </source>
</reference>
<dbReference type="Proteomes" id="UP001151529">
    <property type="component" value="Chromosome 12"/>
</dbReference>
<feature type="region of interest" description="Disordered" evidence="1">
    <location>
        <begin position="213"/>
        <end position="299"/>
    </location>
</feature>
<reference evidence="4" key="1">
    <citation type="submission" date="2022-11" db="EMBL/GenBank/DDBJ databases">
        <authorList>
            <person name="Hyden B.L."/>
            <person name="Feng K."/>
            <person name="Yates T."/>
            <person name="Jawdy S."/>
            <person name="Smart L.B."/>
            <person name="Muchero W."/>
        </authorList>
    </citation>
    <scope>NUCLEOTIDE SEQUENCE</scope>
    <source>
        <tissue evidence="4">Shoot tip</tissue>
    </source>
</reference>
<feature type="region of interest" description="Disordered" evidence="1">
    <location>
        <begin position="75"/>
        <end position="189"/>
    </location>
</feature>
<evidence type="ECO:0000259" key="2">
    <source>
        <dbReference type="Pfam" id="PF14304"/>
    </source>
</evidence>
<dbReference type="Gene3D" id="1.10.20.70">
    <property type="entry name" value="Transcription termination and cleavage factor, C-terminal domain"/>
    <property type="match status" value="1"/>
</dbReference>
<dbReference type="InterPro" id="IPR025742">
    <property type="entry name" value="CSTF2_hinge"/>
</dbReference>
<dbReference type="Pfam" id="PF14327">
    <property type="entry name" value="CSTF2_hinge"/>
    <property type="match status" value="1"/>
</dbReference>
<organism evidence="4 5">
    <name type="scientific">Salix viminalis</name>
    <name type="common">Common osier</name>
    <name type="synonym">Basket willow</name>
    <dbReference type="NCBI Taxonomy" id="40686"/>
    <lineage>
        <taxon>Eukaryota</taxon>
        <taxon>Viridiplantae</taxon>
        <taxon>Streptophyta</taxon>
        <taxon>Embryophyta</taxon>
        <taxon>Tracheophyta</taxon>
        <taxon>Spermatophyta</taxon>
        <taxon>Magnoliopsida</taxon>
        <taxon>eudicotyledons</taxon>
        <taxon>Gunneridae</taxon>
        <taxon>Pentapetalae</taxon>
        <taxon>rosids</taxon>
        <taxon>fabids</taxon>
        <taxon>Malpighiales</taxon>
        <taxon>Salicaceae</taxon>
        <taxon>Saliceae</taxon>
        <taxon>Salix</taxon>
    </lineage>
</organism>
<evidence type="ECO:0000256" key="1">
    <source>
        <dbReference type="SAM" id="MobiDB-lite"/>
    </source>
</evidence>
<keyword evidence="5" id="KW-1185">Reference proteome</keyword>
<comment type="caution">
    <text evidence="4">The sequence shown here is derived from an EMBL/GenBank/DDBJ whole genome shotgun (WGS) entry which is preliminary data.</text>
</comment>
<dbReference type="InterPro" id="IPR038192">
    <property type="entry name" value="CSTF_C_sf"/>
</dbReference>
<feature type="compositionally biased region" description="Low complexity" evidence="1">
    <location>
        <begin position="75"/>
        <end position="89"/>
    </location>
</feature>
<feature type="compositionally biased region" description="Low complexity" evidence="1">
    <location>
        <begin position="164"/>
        <end position="175"/>
    </location>
</feature>
<dbReference type="PANTHER" id="PTHR47866">
    <property type="entry name" value="HYDROXYPROLINE-RICH GLYCOPROTEIN FAMILY PROTEIN"/>
    <property type="match status" value="1"/>
</dbReference>
<feature type="compositionally biased region" description="Polar residues" evidence="1">
    <location>
        <begin position="90"/>
        <end position="101"/>
    </location>
</feature>
<protein>
    <submittedName>
        <fullName evidence="4">HYDROXYPROLINE-RICH GLYCOPROTEIN FAMILY PROTEIN</fullName>
    </submittedName>
</protein>
<feature type="compositionally biased region" description="Polar residues" evidence="1">
    <location>
        <begin position="108"/>
        <end position="117"/>
    </location>
</feature>
<accession>A0A9Q0NMR8</accession>
<dbReference type="InterPro" id="IPR026896">
    <property type="entry name" value="CSTF_C"/>
</dbReference>
<dbReference type="GO" id="GO:0031124">
    <property type="term" value="P:mRNA 3'-end processing"/>
    <property type="evidence" value="ECO:0007669"/>
    <property type="project" value="InterPro"/>
</dbReference>
<name>A0A9Q0NMR8_SALVM</name>
<dbReference type="OrthoDB" id="272703at2759"/>
<feature type="domain" description="Cleavage stimulation factor subunit 2 hinge" evidence="3">
    <location>
        <begin position="13"/>
        <end position="70"/>
    </location>
</feature>